<comment type="subcellular location">
    <subcellularLocation>
        <location evidence="1">Cell membrane</location>
        <topology evidence="1">Multi-pass membrane protein</topology>
    </subcellularLocation>
</comment>
<feature type="transmembrane region" description="Helical" evidence="6">
    <location>
        <begin position="117"/>
        <end position="138"/>
    </location>
</feature>
<dbReference type="OrthoDB" id="9809785at2"/>
<evidence type="ECO:0000256" key="2">
    <source>
        <dbReference type="ARBA" id="ARBA00022475"/>
    </source>
</evidence>
<keyword evidence="4 6" id="KW-1133">Transmembrane helix</keyword>
<reference evidence="8" key="1">
    <citation type="submission" date="2018-05" db="EMBL/GenBank/DDBJ databases">
        <title>Zavarzinia sp. HR-AS.</title>
        <authorList>
            <person name="Lee Y."/>
            <person name="Jeon C.O."/>
        </authorList>
    </citation>
    <scope>NUCLEOTIDE SEQUENCE [LARGE SCALE GENOMIC DNA]</scope>
    <source>
        <strain evidence="8">DSM 1231</strain>
    </source>
</reference>
<evidence type="ECO:0000313" key="7">
    <source>
        <dbReference type="EMBL" id="PWR19633.1"/>
    </source>
</evidence>
<dbReference type="EMBL" id="QGLF01000004">
    <property type="protein sequence ID" value="PWR19633.1"/>
    <property type="molecule type" value="Genomic_DNA"/>
</dbReference>
<keyword evidence="2" id="KW-1003">Cell membrane</keyword>
<feature type="transmembrane region" description="Helical" evidence="6">
    <location>
        <begin position="12"/>
        <end position="39"/>
    </location>
</feature>
<keyword evidence="5 6" id="KW-0472">Membrane</keyword>
<dbReference type="InterPro" id="IPR001851">
    <property type="entry name" value="ABC_transp_permease"/>
</dbReference>
<dbReference type="PANTHER" id="PTHR47089">
    <property type="entry name" value="ABC TRANSPORTER, PERMEASE PROTEIN"/>
    <property type="match status" value="1"/>
</dbReference>
<evidence type="ECO:0000256" key="6">
    <source>
        <dbReference type="SAM" id="Phobius"/>
    </source>
</evidence>
<name>A0A317E2N0_9PROT</name>
<evidence type="ECO:0000313" key="8">
    <source>
        <dbReference type="Proteomes" id="UP000246077"/>
    </source>
</evidence>
<gene>
    <name evidence="7" type="ORF">DKG75_14270</name>
</gene>
<evidence type="ECO:0000256" key="4">
    <source>
        <dbReference type="ARBA" id="ARBA00022989"/>
    </source>
</evidence>
<evidence type="ECO:0000256" key="5">
    <source>
        <dbReference type="ARBA" id="ARBA00023136"/>
    </source>
</evidence>
<feature type="transmembrane region" description="Helical" evidence="6">
    <location>
        <begin position="94"/>
        <end position="111"/>
    </location>
</feature>
<feature type="transmembrane region" description="Helical" evidence="6">
    <location>
        <begin position="59"/>
        <end position="82"/>
    </location>
</feature>
<comment type="caution">
    <text evidence="7">The sequence shown here is derived from an EMBL/GenBank/DDBJ whole genome shotgun (WGS) entry which is preliminary data.</text>
</comment>
<dbReference type="RefSeq" id="WP_109921807.1">
    <property type="nucleotide sequence ID" value="NZ_QGLF01000004.1"/>
</dbReference>
<feature type="transmembrane region" description="Helical" evidence="6">
    <location>
        <begin position="279"/>
        <end position="308"/>
    </location>
</feature>
<dbReference type="Pfam" id="PF02653">
    <property type="entry name" value="BPD_transp_2"/>
    <property type="match status" value="1"/>
</dbReference>
<keyword evidence="8" id="KW-1185">Reference proteome</keyword>
<dbReference type="Proteomes" id="UP000246077">
    <property type="component" value="Unassembled WGS sequence"/>
</dbReference>
<proteinExistence type="predicted"/>
<organism evidence="7 8">
    <name type="scientific">Zavarzinia compransoris</name>
    <dbReference type="NCBI Taxonomy" id="1264899"/>
    <lineage>
        <taxon>Bacteria</taxon>
        <taxon>Pseudomonadati</taxon>
        <taxon>Pseudomonadota</taxon>
        <taxon>Alphaproteobacteria</taxon>
        <taxon>Rhodospirillales</taxon>
        <taxon>Zavarziniaceae</taxon>
        <taxon>Zavarzinia</taxon>
    </lineage>
</organism>
<dbReference type="AlphaFoldDB" id="A0A317E2N0"/>
<keyword evidence="3 6" id="KW-0812">Transmembrane</keyword>
<feature type="transmembrane region" description="Helical" evidence="6">
    <location>
        <begin position="147"/>
        <end position="165"/>
    </location>
</feature>
<sequence length="355" mass="37058">MIRLRLEQRAATPVWFYAALPLAAVLATLVLCAGLIVLAGGNVFEAYGKLFLSPVASRFALVETAVKAAPLIFTGLAVAIAFRAKFWNIGGEGQLLVGAMAAAFIGGRTSLPDLSLIPLMILAGALAGAAWAMVPALLRTRFKVDEVVVSLLLNFIVFYAMMALLDGVWKDPLSGYPDSPDIRDEAGFPTLVARTRLHLGVALAFLAVPVVHIVMRHTTLGFAIRATGENTTAAAYAGFPVGRVTLATAALSGAMAGLAGVGEVGGLHYQVMAGISPGYGYTGIVIAMLAGLNPLGVLPAAFFFAVVITGAEAMSRATGIPVYLADVIQGTALITMLIALLFTRYRLRFRGAAHG</sequence>
<protein>
    <submittedName>
        <fullName evidence="7">ABC transporter permease</fullName>
    </submittedName>
</protein>
<feature type="transmembrane region" description="Helical" evidence="6">
    <location>
        <begin position="197"/>
        <end position="215"/>
    </location>
</feature>
<evidence type="ECO:0000256" key="3">
    <source>
        <dbReference type="ARBA" id="ARBA00022692"/>
    </source>
</evidence>
<feature type="transmembrane region" description="Helical" evidence="6">
    <location>
        <begin position="320"/>
        <end position="342"/>
    </location>
</feature>
<dbReference type="PANTHER" id="PTHR47089:SF1">
    <property type="entry name" value="GUANOSINE ABC TRANSPORTER PERMEASE PROTEIN NUPP"/>
    <property type="match status" value="1"/>
</dbReference>
<dbReference type="CDD" id="cd06580">
    <property type="entry name" value="TM_PBP1_transp_TpRbsC_like"/>
    <property type="match status" value="1"/>
</dbReference>
<evidence type="ECO:0000256" key="1">
    <source>
        <dbReference type="ARBA" id="ARBA00004651"/>
    </source>
</evidence>
<dbReference type="GO" id="GO:0022857">
    <property type="term" value="F:transmembrane transporter activity"/>
    <property type="evidence" value="ECO:0007669"/>
    <property type="project" value="InterPro"/>
</dbReference>
<dbReference type="GO" id="GO:0005886">
    <property type="term" value="C:plasma membrane"/>
    <property type="evidence" value="ECO:0007669"/>
    <property type="project" value="UniProtKB-SubCell"/>
</dbReference>
<accession>A0A317E2N0</accession>